<sequence>MCTFNLQCPVTDGSCKCLKQITIPEVIKPIPIPAAFPNDPNMLSILYRLIVQQNEMMRNISVQIQEALAKVLQYTEGSQKNENGSVLQTEEATTPSSLLKFLCGDLCNHSHSLQIANEMPSPAYKERAFSVMLNILDSNGAKVRLSQNVVFKVMLFTADSPPKLLAINTSGDKIMRGTLEAEGNSAVIFRKIIIKEVTSHFRNGSFFFVVVAKDANFIKPFIYPEFVIKARKIYPECLKKKFKTEDCILSSPADDENLDS</sequence>
<evidence type="ECO:0000313" key="1">
    <source>
        <dbReference type="EMBL" id="OMJ86956.1"/>
    </source>
</evidence>
<gene>
    <name evidence="1" type="ORF">SteCoe_11429</name>
</gene>
<accession>A0A1R2CDA1</accession>
<evidence type="ECO:0000313" key="2">
    <source>
        <dbReference type="Proteomes" id="UP000187209"/>
    </source>
</evidence>
<proteinExistence type="predicted"/>
<dbReference type="Proteomes" id="UP000187209">
    <property type="component" value="Unassembled WGS sequence"/>
</dbReference>
<protein>
    <submittedName>
        <fullName evidence="1">Uncharacterized protein</fullName>
    </submittedName>
</protein>
<reference evidence="1 2" key="1">
    <citation type="submission" date="2016-11" db="EMBL/GenBank/DDBJ databases">
        <title>The macronuclear genome of Stentor coeruleus: a giant cell with tiny introns.</title>
        <authorList>
            <person name="Slabodnick M."/>
            <person name="Ruby J.G."/>
            <person name="Reiff S.B."/>
            <person name="Swart E.C."/>
            <person name="Gosai S."/>
            <person name="Prabakaran S."/>
            <person name="Witkowska E."/>
            <person name="Larue G.E."/>
            <person name="Fisher S."/>
            <person name="Freeman R.M."/>
            <person name="Gunawardena J."/>
            <person name="Chu W."/>
            <person name="Stover N.A."/>
            <person name="Gregory B.D."/>
            <person name="Nowacki M."/>
            <person name="Derisi J."/>
            <person name="Roy S.W."/>
            <person name="Marshall W.F."/>
            <person name="Sood P."/>
        </authorList>
    </citation>
    <scope>NUCLEOTIDE SEQUENCE [LARGE SCALE GENOMIC DNA]</scope>
    <source>
        <strain evidence="1">WM001</strain>
    </source>
</reference>
<keyword evidence="2" id="KW-1185">Reference proteome</keyword>
<dbReference type="AlphaFoldDB" id="A0A1R2CDA1"/>
<comment type="caution">
    <text evidence="1">The sequence shown here is derived from an EMBL/GenBank/DDBJ whole genome shotgun (WGS) entry which is preliminary data.</text>
</comment>
<dbReference type="EMBL" id="MPUH01000190">
    <property type="protein sequence ID" value="OMJ86956.1"/>
    <property type="molecule type" value="Genomic_DNA"/>
</dbReference>
<name>A0A1R2CDA1_9CILI</name>
<organism evidence="1 2">
    <name type="scientific">Stentor coeruleus</name>
    <dbReference type="NCBI Taxonomy" id="5963"/>
    <lineage>
        <taxon>Eukaryota</taxon>
        <taxon>Sar</taxon>
        <taxon>Alveolata</taxon>
        <taxon>Ciliophora</taxon>
        <taxon>Postciliodesmatophora</taxon>
        <taxon>Heterotrichea</taxon>
        <taxon>Heterotrichida</taxon>
        <taxon>Stentoridae</taxon>
        <taxon>Stentor</taxon>
    </lineage>
</organism>